<protein>
    <submittedName>
        <fullName evidence="8">DNA internalization-related competence protein ComEC/Rec2</fullName>
    </submittedName>
</protein>
<keyword evidence="3" id="KW-0812">Transmembrane</keyword>
<dbReference type="Gene3D" id="3.60.15.10">
    <property type="entry name" value="Ribonuclease Z/Hydroxyacylglutathione hydrolase-like"/>
    <property type="match status" value="1"/>
</dbReference>
<accession>F3L1D7</accession>
<dbReference type="AlphaFoldDB" id="F3L1D7"/>
<dbReference type="PANTHER" id="PTHR30619:SF1">
    <property type="entry name" value="RECOMBINATION PROTEIN 2"/>
    <property type="match status" value="1"/>
</dbReference>
<keyword evidence="2" id="KW-1003">Cell membrane</keyword>
<dbReference type="InterPro" id="IPR004797">
    <property type="entry name" value="Competence_ComEC/Rec2"/>
</dbReference>
<gene>
    <name evidence="8" type="ORF">IMCC3088_1233</name>
</gene>
<evidence type="ECO:0000256" key="5">
    <source>
        <dbReference type="ARBA" id="ARBA00023136"/>
    </source>
</evidence>
<dbReference type="Proteomes" id="UP000005615">
    <property type="component" value="Unassembled WGS sequence"/>
</dbReference>
<sequence>MVSLFASAIMTRFGPKDYALIAATGLICGVLSALLWRGFSAFYGSLCVSAILFYYFRIRVLRILIVGWCVGQAWVWFYSQWMVELNVSPQCLNTPLTVQAKVRDFVDEYPGFNETVVQRAELDITRVSLPACAALERIRVYYTGPRTLRLGDRIDGQVILRSERGFANFSSDNRKAQAVALQRLAGGRLEFVHSQRKAYRGFDHWRYRLSQTIANQAGLSDTAKGVIGALVVADKRSIPPLFQQLSLRLGVGHLLVISGLHIALVAGFASIVARALLRPLCWIVAYRVRQYLGDGLVFAAALGYALMAGWSLPTQRAVLALCFWLLAKNLGRDGQPLRLFWWALTLCLLINPLTGLLPAFWLSFGAVFMVLISSAIVGRFEGPRAYVLTHVAICVAMWPASLVFFGQASLVSIPANMLAVPVAGLWLVPLSLLGALAGSLGAMTVSALLWSWAAWPLGLAESLLDSAWLEMGVWQSTLSIAFALLLSALWLLLLTPLRLAWRFIVLVVMGLMLSYRPMSDSTDRARFWVFDVGQGSAMLLQVAERSVLFDLAGGLPGSVYHFDYTAAPILRGLDISAVDTLVLSHEDFDHVGGFYSPNFNFGWRRLVSPSGEGERAQLCRPGRVEQWAQGVSLHWLSGGADTSLSSDNDTSCVLKVNAYGYSVLFMADVGKVKERDLVSYWRNELEADILIVGHHGSDTSSSATLLKWVKPRYAVISAGFNNAFGHPNPAVMKRLDSSRATILNTAQTGALRFEWGRNEELRWLATRTHWARFWQDNYSP</sequence>
<name>F3L1D7_9GAMM</name>
<feature type="domain" description="ComEC/Rec2-related protein" evidence="7">
    <location>
        <begin position="230"/>
        <end position="494"/>
    </location>
</feature>
<organism evidence="8 9">
    <name type="scientific">Aequoribacter fuscus</name>
    <dbReference type="NCBI Taxonomy" id="2518989"/>
    <lineage>
        <taxon>Bacteria</taxon>
        <taxon>Pseudomonadati</taxon>
        <taxon>Pseudomonadota</taxon>
        <taxon>Gammaproteobacteria</taxon>
        <taxon>Cellvibrionales</taxon>
        <taxon>Halieaceae</taxon>
        <taxon>Aequoribacter</taxon>
    </lineage>
</organism>
<dbReference type="GO" id="GO:0005886">
    <property type="term" value="C:plasma membrane"/>
    <property type="evidence" value="ECO:0007669"/>
    <property type="project" value="UniProtKB-SubCell"/>
</dbReference>
<keyword evidence="9" id="KW-1185">Reference proteome</keyword>
<evidence type="ECO:0000256" key="1">
    <source>
        <dbReference type="ARBA" id="ARBA00004651"/>
    </source>
</evidence>
<proteinExistence type="predicted"/>
<dbReference type="SUPFAM" id="SSF56281">
    <property type="entry name" value="Metallo-hydrolase/oxidoreductase"/>
    <property type="match status" value="1"/>
</dbReference>
<keyword evidence="4" id="KW-1133">Transmembrane helix</keyword>
<dbReference type="InterPro" id="IPR036866">
    <property type="entry name" value="RibonucZ/Hydroxyglut_hydro"/>
</dbReference>
<dbReference type="EMBL" id="AEIG01000029">
    <property type="protein sequence ID" value="EGG29855.1"/>
    <property type="molecule type" value="Genomic_DNA"/>
</dbReference>
<dbReference type="Pfam" id="PF03772">
    <property type="entry name" value="Competence"/>
    <property type="match status" value="1"/>
</dbReference>
<dbReference type="STRING" id="2518989.IMCC3088_1233"/>
<evidence type="ECO:0000313" key="9">
    <source>
        <dbReference type="Proteomes" id="UP000005615"/>
    </source>
</evidence>
<dbReference type="InterPro" id="IPR001279">
    <property type="entry name" value="Metallo-B-lactamas"/>
</dbReference>
<evidence type="ECO:0000256" key="3">
    <source>
        <dbReference type="ARBA" id="ARBA00022692"/>
    </source>
</evidence>
<evidence type="ECO:0000259" key="7">
    <source>
        <dbReference type="Pfam" id="PF03772"/>
    </source>
</evidence>
<dbReference type="InterPro" id="IPR004477">
    <property type="entry name" value="ComEC_N"/>
</dbReference>
<keyword evidence="5" id="KW-0472">Membrane</keyword>
<evidence type="ECO:0000256" key="4">
    <source>
        <dbReference type="ARBA" id="ARBA00022989"/>
    </source>
</evidence>
<evidence type="ECO:0000256" key="2">
    <source>
        <dbReference type="ARBA" id="ARBA00022475"/>
    </source>
</evidence>
<comment type="subcellular location">
    <subcellularLocation>
        <location evidence="1">Cell membrane</location>
        <topology evidence="1">Multi-pass membrane protein</topology>
    </subcellularLocation>
</comment>
<dbReference type="InterPro" id="IPR035681">
    <property type="entry name" value="ComA-like_MBL"/>
</dbReference>
<feature type="domain" description="Metallo-beta-lactamase" evidence="6">
    <location>
        <begin position="531"/>
        <end position="594"/>
    </location>
</feature>
<dbReference type="NCBIfam" id="TIGR00361">
    <property type="entry name" value="ComEC_Rec2"/>
    <property type="match status" value="1"/>
</dbReference>
<dbReference type="CDD" id="cd07731">
    <property type="entry name" value="ComA-like_MBL-fold"/>
    <property type="match status" value="1"/>
</dbReference>
<comment type="caution">
    <text evidence="8">The sequence shown here is derived from an EMBL/GenBank/DDBJ whole genome shotgun (WGS) entry which is preliminary data.</text>
</comment>
<dbReference type="Pfam" id="PF00753">
    <property type="entry name" value="Lactamase_B"/>
    <property type="match status" value="1"/>
</dbReference>
<evidence type="ECO:0000259" key="6">
    <source>
        <dbReference type="Pfam" id="PF00753"/>
    </source>
</evidence>
<reference evidence="8 9" key="1">
    <citation type="journal article" date="2011" name="J. Bacteriol.">
        <title>Genome sequence of strain IMCC3088, a proteorhodopsin-containing marine bacterium belonging to the OM60/NOR5 clade.</title>
        <authorList>
            <person name="Jang Y."/>
            <person name="Oh H.M."/>
            <person name="Kang I."/>
            <person name="Lee K."/>
            <person name="Yang S.J."/>
            <person name="Cho J.C."/>
        </authorList>
    </citation>
    <scope>NUCLEOTIDE SEQUENCE [LARGE SCALE GENOMIC DNA]</scope>
    <source>
        <strain evidence="8 9">IMCC3088</strain>
    </source>
</reference>
<dbReference type="eggNOG" id="COG0658">
    <property type="taxonomic scope" value="Bacteria"/>
</dbReference>
<dbReference type="GO" id="GO:0030420">
    <property type="term" value="P:establishment of competence for transformation"/>
    <property type="evidence" value="ECO:0007669"/>
    <property type="project" value="InterPro"/>
</dbReference>
<dbReference type="InterPro" id="IPR052159">
    <property type="entry name" value="Competence_DNA_uptake"/>
</dbReference>
<dbReference type="eggNOG" id="COG2333">
    <property type="taxonomic scope" value="Bacteria"/>
</dbReference>
<dbReference type="NCBIfam" id="TIGR00360">
    <property type="entry name" value="ComEC_N-term"/>
    <property type="match status" value="1"/>
</dbReference>
<evidence type="ECO:0000313" key="8">
    <source>
        <dbReference type="EMBL" id="EGG29855.1"/>
    </source>
</evidence>
<dbReference type="PANTHER" id="PTHR30619">
    <property type="entry name" value="DNA INTERNALIZATION/COMPETENCE PROTEIN COMEC/REC2"/>
    <property type="match status" value="1"/>
</dbReference>